<protein>
    <submittedName>
        <fullName evidence="3">Uncharacterized protein</fullName>
    </submittedName>
</protein>
<feature type="transmembrane region" description="Helical" evidence="2">
    <location>
        <begin position="38"/>
        <end position="59"/>
    </location>
</feature>
<dbReference type="GeneID" id="59345758"/>
<evidence type="ECO:0000256" key="2">
    <source>
        <dbReference type="SAM" id="Phobius"/>
    </source>
</evidence>
<keyword evidence="2" id="KW-0472">Membrane</keyword>
<gene>
    <name evidence="3" type="ORF">MIND_00651200</name>
</gene>
<dbReference type="Proteomes" id="UP000636479">
    <property type="component" value="Unassembled WGS sequence"/>
</dbReference>
<reference evidence="3" key="1">
    <citation type="submission" date="2020-05" db="EMBL/GenBank/DDBJ databases">
        <title>Mycena genomes resolve the evolution of fungal bioluminescence.</title>
        <authorList>
            <person name="Tsai I.J."/>
        </authorList>
    </citation>
    <scope>NUCLEOTIDE SEQUENCE</scope>
    <source>
        <strain evidence="3">171206Taipei</strain>
    </source>
</reference>
<keyword evidence="4" id="KW-1185">Reference proteome</keyword>
<accession>A0A8H6SRJ1</accession>
<proteinExistence type="predicted"/>
<dbReference type="EMBL" id="JACAZF010000005">
    <property type="protein sequence ID" value="KAF7304191.1"/>
    <property type="molecule type" value="Genomic_DNA"/>
</dbReference>
<dbReference type="AlphaFoldDB" id="A0A8H6SRJ1"/>
<keyword evidence="2" id="KW-1133">Transmembrane helix</keyword>
<organism evidence="3 4">
    <name type="scientific">Mycena indigotica</name>
    <dbReference type="NCBI Taxonomy" id="2126181"/>
    <lineage>
        <taxon>Eukaryota</taxon>
        <taxon>Fungi</taxon>
        <taxon>Dikarya</taxon>
        <taxon>Basidiomycota</taxon>
        <taxon>Agaricomycotina</taxon>
        <taxon>Agaricomycetes</taxon>
        <taxon>Agaricomycetidae</taxon>
        <taxon>Agaricales</taxon>
        <taxon>Marasmiineae</taxon>
        <taxon>Mycenaceae</taxon>
        <taxon>Mycena</taxon>
    </lineage>
</organism>
<feature type="transmembrane region" description="Helical" evidence="2">
    <location>
        <begin position="84"/>
        <end position="106"/>
    </location>
</feature>
<comment type="caution">
    <text evidence="3">The sequence shown here is derived from an EMBL/GenBank/DDBJ whole genome shotgun (WGS) entry which is preliminary data.</text>
</comment>
<feature type="transmembrane region" description="Helical" evidence="2">
    <location>
        <begin position="127"/>
        <end position="145"/>
    </location>
</feature>
<evidence type="ECO:0000313" key="4">
    <source>
        <dbReference type="Proteomes" id="UP000636479"/>
    </source>
</evidence>
<feature type="compositionally biased region" description="Basic and acidic residues" evidence="1">
    <location>
        <begin position="289"/>
        <end position="298"/>
    </location>
</feature>
<feature type="compositionally biased region" description="Basic and acidic residues" evidence="1">
    <location>
        <begin position="231"/>
        <end position="247"/>
    </location>
</feature>
<name>A0A8H6SRJ1_9AGAR</name>
<dbReference type="OrthoDB" id="3346251at2759"/>
<keyword evidence="2" id="KW-0812">Transmembrane</keyword>
<feature type="region of interest" description="Disordered" evidence="1">
    <location>
        <begin position="222"/>
        <end position="312"/>
    </location>
</feature>
<dbReference type="RefSeq" id="XP_037221163.1">
    <property type="nucleotide sequence ID" value="XM_037363242.1"/>
</dbReference>
<evidence type="ECO:0000313" key="3">
    <source>
        <dbReference type="EMBL" id="KAF7304191.1"/>
    </source>
</evidence>
<sequence length="312" mass="35292">MCERFFRFPGIFKLVQAMACQAILGVRAYNLSRKSPTVGYLLACAYVVCCTFEGVTTIYGRRMMYTEPLGNCSSIGPHGQLGGWVYYNVAFIYDFVVTMTSIIYLLKLKPTGSSVMSRVSRMMLVDGLGYFLVLALANLSSLAFYRTTDIKFSGTPENAGQLQTAVASLGYCLRWVMSQKLIIHLHEASVARREDSMNNIVTRDGTYNPQFTSVKTGGFSLTVPDFESSDDQTRPSDDTRASSERHAQARGRPQQEPQWEEEEDHQVEVRIERTMRAADSSLLMTTRSVRWDPGLEERERDDDENGSRRTRR</sequence>
<feature type="compositionally biased region" description="Basic and acidic residues" evidence="1">
    <location>
        <begin position="266"/>
        <end position="276"/>
    </location>
</feature>
<evidence type="ECO:0000256" key="1">
    <source>
        <dbReference type="SAM" id="MobiDB-lite"/>
    </source>
</evidence>